<sequence>MKYDWKKQEKHLYGKKKKPEIVTVPLQKFLAIKGEGDPNNQDFSARVGTLYPVAWKIKMGFKKFYQAHEENQSEFDYSEFAIFPLEGIWSTKNTADITDKASFEYKIMLRQPDWITQEMFETALAAVAEKEPNELLQELCFETLEDGKCVQMLHVGSFDDEPASFQKMNQFVKEQGLTRRSYLHREIYLNDARKTPPEKRQTILRYQVE</sequence>
<reference evidence="2 5" key="2">
    <citation type="submission" date="2023-03" db="EMBL/GenBank/DDBJ databases">
        <authorList>
            <person name="Shen W."/>
            <person name="Cai J."/>
        </authorList>
    </citation>
    <scope>NUCLEOTIDE SEQUENCE [LARGE SCALE GENOMIC DNA]</scope>
    <source>
        <strain evidence="2 5">Y2</strain>
    </source>
</reference>
<dbReference type="Proteomes" id="UP001264335">
    <property type="component" value="Unassembled WGS sequence"/>
</dbReference>
<dbReference type="InterPro" id="IPR029442">
    <property type="entry name" value="GyrI-like"/>
</dbReference>
<gene>
    <name evidence="3" type="ORF">EK398_06135</name>
    <name evidence="2" type="ORF">P7D79_05980</name>
</gene>
<dbReference type="Proteomes" id="UP000288388">
    <property type="component" value="Unassembled WGS sequence"/>
</dbReference>
<dbReference type="PIRSF" id="PIRSF031644">
    <property type="entry name" value="UCP031644"/>
    <property type="match status" value="1"/>
</dbReference>
<name>A0A437ULN5_ENTAV</name>
<evidence type="ECO:0000313" key="3">
    <source>
        <dbReference type="EMBL" id="RVU94461.1"/>
    </source>
</evidence>
<reference evidence="3 4" key="1">
    <citation type="submission" date="2018-12" db="EMBL/GenBank/DDBJ databases">
        <title>A novel vanA-carrying plasmid in a clinical isolate of Enterococcus avium.</title>
        <authorList>
            <person name="Bernasconi O.J."/>
            <person name="Luzzaro F."/>
            <person name="Endimiani A."/>
        </authorList>
    </citation>
    <scope>NUCLEOTIDE SEQUENCE [LARGE SCALE GENOMIC DNA]</scope>
    <source>
        <strain evidence="3 4">LC0559/18</strain>
    </source>
</reference>
<accession>A0A437ULN5</accession>
<dbReference type="InterPro" id="IPR008319">
    <property type="entry name" value="GyrI-like_CCH_Lin2189-like"/>
</dbReference>
<dbReference type="SUPFAM" id="SSF55136">
    <property type="entry name" value="Probable bacterial effector-binding domain"/>
    <property type="match status" value="1"/>
</dbReference>
<evidence type="ECO:0000313" key="2">
    <source>
        <dbReference type="EMBL" id="MDT2513781.1"/>
    </source>
</evidence>
<dbReference type="Gene3D" id="3.20.80.10">
    <property type="entry name" value="Regulatory factor, effector binding domain"/>
    <property type="match status" value="1"/>
</dbReference>
<comment type="caution">
    <text evidence="3">The sequence shown here is derived from an EMBL/GenBank/DDBJ whole genome shotgun (WGS) entry which is preliminary data.</text>
</comment>
<proteinExistence type="predicted"/>
<evidence type="ECO:0000259" key="1">
    <source>
        <dbReference type="Pfam" id="PF06445"/>
    </source>
</evidence>
<protein>
    <submittedName>
        <fullName evidence="2">GyrI-like domain-containing protein</fullName>
    </submittedName>
    <submittedName>
        <fullName evidence="3">Small molecule-binding protein</fullName>
    </submittedName>
</protein>
<evidence type="ECO:0000313" key="4">
    <source>
        <dbReference type="Proteomes" id="UP000288388"/>
    </source>
</evidence>
<dbReference type="RefSeq" id="WP_127978580.1">
    <property type="nucleotide sequence ID" value="NZ_JARPWF010000024.1"/>
</dbReference>
<organism evidence="3 4">
    <name type="scientific">Enterococcus avium</name>
    <name type="common">Streptococcus avium</name>
    <dbReference type="NCBI Taxonomy" id="33945"/>
    <lineage>
        <taxon>Bacteria</taxon>
        <taxon>Bacillati</taxon>
        <taxon>Bacillota</taxon>
        <taxon>Bacilli</taxon>
        <taxon>Lactobacillales</taxon>
        <taxon>Enterococcaceae</taxon>
        <taxon>Enterococcus</taxon>
    </lineage>
</organism>
<feature type="domain" description="GyrI-like small molecule binding" evidence="1">
    <location>
        <begin position="18"/>
        <end position="201"/>
    </location>
</feature>
<evidence type="ECO:0000313" key="5">
    <source>
        <dbReference type="Proteomes" id="UP001264335"/>
    </source>
</evidence>
<dbReference type="EMBL" id="RYZS01000001">
    <property type="protein sequence ID" value="RVU94461.1"/>
    <property type="molecule type" value="Genomic_DNA"/>
</dbReference>
<dbReference type="Pfam" id="PF06445">
    <property type="entry name" value="GyrI-like"/>
    <property type="match status" value="1"/>
</dbReference>
<dbReference type="EMBL" id="JARPWY010000011">
    <property type="protein sequence ID" value="MDT2513781.1"/>
    <property type="molecule type" value="Genomic_DNA"/>
</dbReference>
<dbReference type="InterPro" id="IPR011256">
    <property type="entry name" value="Reg_factor_effector_dom_sf"/>
</dbReference>
<dbReference type="AlphaFoldDB" id="A0A437ULN5"/>